<sequence>MKLSITLLFAAAASIVAQDTVSVTESGACEPHGDHWHCANGVPEPTTPPTPEQLASHSAEEAAENSTPASNAVSTTLNVVSSGTALITPSASSHSHDDDDHDDDHVATASTCEPHGDHWHCPSGVAEPTTPPAESASRSASGSAAAATTASGSQAPQQTANAAAQVVGAGQVVALIGVAAYFL</sequence>
<feature type="compositionally biased region" description="Low complexity" evidence="1">
    <location>
        <begin position="132"/>
        <end position="153"/>
    </location>
</feature>
<dbReference type="EMBL" id="CP089279">
    <property type="protein sequence ID" value="USP80498.1"/>
    <property type="molecule type" value="Genomic_DNA"/>
</dbReference>
<gene>
    <name evidence="3" type="ORF">yc1106_07772</name>
</gene>
<evidence type="ECO:0000256" key="1">
    <source>
        <dbReference type="SAM" id="MobiDB-lite"/>
    </source>
</evidence>
<keyword evidence="2" id="KW-0732">Signal</keyword>
<protein>
    <submittedName>
        <fullName evidence="3">Uncharacterized protein</fullName>
    </submittedName>
</protein>
<evidence type="ECO:0000313" key="3">
    <source>
        <dbReference type="EMBL" id="USP80498.1"/>
    </source>
</evidence>
<evidence type="ECO:0000313" key="4">
    <source>
        <dbReference type="Proteomes" id="UP001056012"/>
    </source>
</evidence>
<organism evidence="3 4">
    <name type="scientific">Curvularia clavata</name>
    <dbReference type="NCBI Taxonomy" id="95742"/>
    <lineage>
        <taxon>Eukaryota</taxon>
        <taxon>Fungi</taxon>
        <taxon>Dikarya</taxon>
        <taxon>Ascomycota</taxon>
        <taxon>Pezizomycotina</taxon>
        <taxon>Dothideomycetes</taxon>
        <taxon>Pleosporomycetidae</taxon>
        <taxon>Pleosporales</taxon>
        <taxon>Pleosporineae</taxon>
        <taxon>Pleosporaceae</taxon>
        <taxon>Curvularia</taxon>
    </lineage>
</organism>
<keyword evidence="4" id="KW-1185">Reference proteome</keyword>
<proteinExistence type="predicted"/>
<feature type="region of interest" description="Disordered" evidence="1">
    <location>
        <begin position="87"/>
        <end position="153"/>
    </location>
</feature>
<feature type="chain" id="PRO_5040161970" evidence="2">
    <location>
        <begin position="18"/>
        <end position="183"/>
    </location>
</feature>
<dbReference type="OrthoDB" id="5362269at2759"/>
<feature type="region of interest" description="Disordered" evidence="1">
    <location>
        <begin position="34"/>
        <end position="72"/>
    </location>
</feature>
<feature type="compositionally biased region" description="Basic and acidic residues" evidence="1">
    <location>
        <begin position="94"/>
        <end position="106"/>
    </location>
</feature>
<dbReference type="AlphaFoldDB" id="A0A9Q9DU28"/>
<evidence type="ECO:0000256" key="2">
    <source>
        <dbReference type="SAM" id="SignalP"/>
    </source>
</evidence>
<dbReference type="Proteomes" id="UP001056012">
    <property type="component" value="Chromosome 6"/>
</dbReference>
<accession>A0A9Q9DU28</accession>
<name>A0A9Q9DU28_CURCL</name>
<reference evidence="3" key="1">
    <citation type="submission" date="2021-12" db="EMBL/GenBank/DDBJ databases">
        <title>Curvularia clavata genome.</title>
        <authorList>
            <person name="Cao Y."/>
        </authorList>
    </citation>
    <scope>NUCLEOTIDE SEQUENCE</scope>
    <source>
        <strain evidence="3">Yc1106</strain>
    </source>
</reference>
<feature type="signal peptide" evidence="2">
    <location>
        <begin position="1"/>
        <end position="17"/>
    </location>
</feature>
<dbReference type="VEuPathDB" id="FungiDB:yc1106_07772"/>